<reference evidence="3 5" key="1">
    <citation type="submission" date="2008-03" db="EMBL/GenBank/DDBJ databases">
        <title>Annotation of Ixodes scapularis.</title>
        <authorList>
            <consortium name="Ixodes scapularis Genome Project Consortium"/>
            <person name="Caler E."/>
            <person name="Hannick L.I."/>
            <person name="Bidwell S."/>
            <person name="Joardar V."/>
            <person name="Thiagarajan M."/>
            <person name="Amedeo P."/>
            <person name="Galinsky K.J."/>
            <person name="Schobel S."/>
            <person name="Inman J."/>
            <person name="Hostetler J."/>
            <person name="Miller J."/>
            <person name="Hammond M."/>
            <person name="Megy K."/>
            <person name="Lawson D."/>
            <person name="Kodira C."/>
            <person name="Sutton G."/>
            <person name="Meyer J."/>
            <person name="Hill C.A."/>
            <person name="Birren B."/>
            <person name="Nene V."/>
            <person name="Collins F."/>
            <person name="Alarcon-Chaidez F."/>
            <person name="Wikel S."/>
            <person name="Strausberg R."/>
        </authorList>
    </citation>
    <scope>NUCLEOTIDE SEQUENCE [LARGE SCALE GENOMIC DNA]</scope>
    <source>
        <strain evidence="5">Wikel</strain>
        <strain evidence="3">Wikel colony</strain>
    </source>
</reference>
<dbReference type="VEuPathDB" id="VectorBase:ISCI019543"/>
<dbReference type="VEuPathDB" id="VectorBase:ISCW019543"/>
<dbReference type="InParanoid" id="B7PWP6"/>
<proteinExistence type="predicted"/>
<dbReference type="EnsemblMetazoa" id="ISCW019543-RA">
    <property type="protein sequence ID" value="ISCW019543-PA"/>
    <property type="gene ID" value="ISCW019543"/>
</dbReference>
<protein>
    <recommendedName>
        <fullName evidence="6">Secreted protein</fullName>
    </recommendedName>
</protein>
<dbReference type="EMBL" id="ABJB010960068">
    <property type="status" value="NOT_ANNOTATED_CDS"/>
    <property type="molecule type" value="Genomic_DNA"/>
</dbReference>
<evidence type="ECO:0008006" key="6">
    <source>
        <dbReference type="Google" id="ProtNLM"/>
    </source>
</evidence>
<keyword evidence="5" id="KW-1185">Reference proteome</keyword>
<reference evidence="4" key="2">
    <citation type="submission" date="2020-05" db="UniProtKB">
        <authorList>
            <consortium name="EnsemblMetazoa"/>
        </authorList>
    </citation>
    <scope>IDENTIFICATION</scope>
    <source>
        <strain evidence="4">wikel</strain>
    </source>
</reference>
<evidence type="ECO:0000313" key="5">
    <source>
        <dbReference type="Proteomes" id="UP000001555"/>
    </source>
</evidence>
<evidence type="ECO:0000313" key="3">
    <source>
        <dbReference type="EMBL" id="EEC11018.1"/>
    </source>
</evidence>
<name>B7PWP6_IXOSC</name>
<gene>
    <name evidence="3" type="ORF">IscW_ISCW019543</name>
</gene>
<accession>B7PWP6</accession>
<evidence type="ECO:0000256" key="2">
    <source>
        <dbReference type="SAM" id="SignalP"/>
    </source>
</evidence>
<dbReference type="HOGENOM" id="CLU_2778680_0_0_1"/>
<evidence type="ECO:0000256" key="1">
    <source>
        <dbReference type="SAM" id="MobiDB-lite"/>
    </source>
</evidence>
<feature type="region of interest" description="Disordered" evidence="1">
    <location>
        <begin position="46"/>
        <end position="69"/>
    </location>
</feature>
<organism>
    <name type="scientific">Ixodes scapularis</name>
    <name type="common">Black-legged tick</name>
    <name type="synonym">Deer tick</name>
    <dbReference type="NCBI Taxonomy" id="6945"/>
    <lineage>
        <taxon>Eukaryota</taxon>
        <taxon>Metazoa</taxon>
        <taxon>Ecdysozoa</taxon>
        <taxon>Arthropoda</taxon>
        <taxon>Chelicerata</taxon>
        <taxon>Arachnida</taxon>
        <taxon>Acari</taxon>
        <taxon>Parasitiformes</taxon>
        <taxon>Ixodida</taxon>
        <taxon>Ixodoidea</taxon>
        <taxon>Ixodidae</taxon>
        <taxon>Ixodinae</taxon>
        <taxon>Ixodes</taxon>
    </lineage>
</organism>
<dbReference type="PaxDb" id="6945-B7PWP6"/>
<dbReference type="Proteomes" id="UP000001555">
    <property type="component" value="Unassembled WGS sequence"/>
</dbReference>
<dbReference type="EMBL" id="DS809732">
    <property type="protein sequence ID" value="EEC11018.1"/>
    <property type="molecule type" value="Genomic_DNA"/>
</dbReference>
<feature type="signal peptide" evidence="2">
    <location>
        <begin position="1"/>
        <end position="23"/>
    </location>
</feature>
<keyword evidence="2" id="KW-0732">Signal</keyword>
<feature type="chain" id="PRO_5014568149" description="Secreted protein" evidence="2">
    <location>
        <begin position="24"/>
        <end position="69"/>
    </location>
</feature>
<evidence type="ECO:0000313" key="4">
    <source>
        <dbReference type="EnsemblMetazoa" id="ISCW019543-PA"/>
    </source>
</evidence>
<dbReference type="AlphaFoldDB" id="B7PWP6"/>
<sequence length="69" mass="6903">MNSAAKALAILFVVAIVVTNVAGGVAHAGRSVRGAVAASSRKTLAQGPAARSVDHLAQHNAPAEYKVPS</sequence>